<feature type="binding site" evidence="4">
    <location>
        <position position="173"/>
    </location>
    <ligand>
        <name>pyridoxal 5'-phosphate</name>
        <dbReference type="ChEBI" id="CHEBI:597326"/>
    </ligand>
</feature>
<protein>
    <recommendedName>
        <fullName evidence="4 5">Kynureninase</fullName>
        <ecNumber evidence="4 5">3.7.1.3</ecNumber>
    </recommendedName>
    <alternativeName>
        <fullName evidence="4">L-kynurenine hydrolase</fullName>
    </alternativeName>
</protein>
<feature type="binding site" evidence="4">
    <location>
        <position position="283"/>
    </location>
    <ligand>
        <name>pyridoxal 5'-phosphate</name>
        <dbReference type="ChEBI" id="CHEBI:597326"/>
    </ligand>
</feature>
<dbReference type="GO" id="GO:0005737">
    <property type="term" value="C:cytoplasm"/>
    <property type="evidence" value="ECO:0007669"/>
    <property type="project" value="UniProtKB-UniRule"/>
</dbReference>
<dbReference type="UniPathway" id="UPA00334">
    <property type="reaction ID" value="UER00455"/>
</dbReference>
<dbReference type="PANTHER" id="PTHR14084">
    <property type="entry name" value="KYNURENINASE"/>
    <property type="match status" value="1"/>
</dbReference>
<feature type="binding site" evidence="4">
    <location>
        <begin position="133"/>
        <end position="136"/>
    </location>
    <ligand>
        <name>pyridoxal 5'-phosphate</name>
        <dbReference type="ChEBI" id="CHEBI:597326"/>
    </ligand>
</feature>
<dbReference type="InterPro" id="IPR015422">
    <property type="entry name" value="PyrdxlP-dep_Trfase_small"/>
</dbReference>
<comment type="similarity">
    <text evidence="4 6">Belongs to the kynureninase family.</text>
</comment>
<evidence type="ECO:0000313" key="8">
    <source>
        <dbReference type="Proteomes" id="UP000279994"/>
    </source>
</evidence>
<feature type="binding site" evidence="4">
    <location>
        <position position="105"/>
    </location>
    <ligand>
        <name>pyridoxal 5'-phosphate</name>
        <dbReference type="ChEBI" id="CHEBI:597326"/>
    </ligand>
</feature>
<name>A0A3N0GXM9_9ACTN</name>
<comment type="caution">
    <text evidence="7">The sequence shown here is derived from an EMBL/GenBank/DDBJ whole genome shotgun (WGS) entry which is preliminary data.</text>
</comment>
<dbReference type="Pfam" id="PF22580">
    <property type="entry name" value="KYNU_C"/>
    <property type="match status" value="1"/>
</dbReference>
<comment type="function">
    <text evidence="4 6">Catalyzes the cleavage of L-kynurenine (L-Kyn) and L-3-hydroxykynurenine (L-3OHKyn) into anthranilic acid (AA) and 3-hydroxyanthranilic acid (3-OHAA), respectively.</text>
</comment>
<dbReference type="AlphaFoldDB" id="A0A3N0GXM9"/>
<dbReference type="GO" id="GO:0030170">
    <property type="term" value="F:pyridoxal phosphate binding"/>
    <property type="evidence" value="ECO:0007669"/>
    <property type="project" value="UniProtKB-UniRule"/>
</dbReference>
<organism evidence="7 8">
    <name type="scientific">Nocardioides pocheonensis</name>
    <dbReference type="NCBI Taxonomy" id="661485"/>
    <lineage>
        <taxon>Bacteria</taxon>
        <taxon>Bacillati</taxon>
        <taxon>Actinomycetota</taxon>
        <taxon>Actinomycetes</taxon>
        <taxon>Propionibacteriales</taxon>
        <taxon>Nocardioidaceae</taxon>
        <taxon>Nocardioides</taxon>
    </lineage>
</organism>
<dbReference type="RefSeq" id="WP_123221240.1">
    <property type="nucleotide sequence ID" value="NZ_RJSF01000004.1"/>
</dbReference>
<dbReference type="GO" id="GO:0043420">
    <property type="term" value="P:anthranilate metabolic process"/>
    <property type="evidence" value="ECO:0007669"/>
    <property type="project" value="TreeGrafter"/>
</dbReference>
<keyword evidence="8" id="KW-1185">Reference proteome</keyword>
<sequence>MSRPSERADAQLLDERSPLAHTRDRFRVPDGVIYLDGNSLGALPVGVPDRLARVVEQEWGDGLIRSWNPLPDGGGDWIGLSKRVAARIAPLIGADPADVHVGDSTSVSLFKAIVAAARLRPDRRVLVVEPTTFPTDGYVAAGVADLLGLELRWCDPADPLAAVDEDVALLALTHVDFRTGAMFDLPGITAGAHARGALVQWDLCHSAGAVPVGLSDADADLAVGCTYKYLNGGPGSPAFTWVNPRLQADARQPITGWMGHASPFAMARDYEPAGGIGHWASGTHPVLALSALDAALEAFEGVTVEQLRAASLSLTDLFLELLDERCVPRWPEIEVVTPRDHARRGSQVSFRHPDAYGLVQALIARGVIGDFRDAGAEPGIARFGFTPLYLRHVDVHDAVDHLVAVLEGEEHLDPAYASRNPVT</sequence>
<feature type="binding site" evidence="4">
    <location>
        <position position="106"/>
    </location>
    <ligand>
        <name>pyridoxal 5'-phosphate</name>
        <dbReference type="ChEBI" id="CHEBI:597326"/>
    </ligand>
</feature>
<dbReference type="Gene3D" id="3.40.640.10">
    <property type="entry name" value="Type I PLP-dependent aspartate aminotransferase-like (Major domain)"/>
    <property type="match status" value="1"/>
</dbReference>
<evidence type="ECO:0000256" key="3">
    <source>
        <dbReference type="ARBA" id="ARBA00022898"/>
    </source>
</evidence>
<keyword evidence="1 4" id="KW-0662">Pyridine nucleotide biosynthesis</keyword>
<feature type="modified residue" description="N6-(pyridoxal phosphate)lysine" evidence="4">
    <location>
        <position position="228"/>
    </location>
</feature>
<dbReference type="GO" id="GO:0019805">
    <property type="term" value="P:quinolinate biosynthetic process"/>
    <property type="evidence" value="ECO:0007669"/>
    <property type="project" value="UniProtKB-UniRule"/>
</dbReference>
<dbReference type="PANTHER" id="PTHR14084:SF0">
    <property type="entry name" value="KYNURENINASE"/>
    <property type="match status" value="1"/>
</dbReference>
<comment type="cofactor">
    <cofactor evidence="4 6">
        <name>pyridoxal 5'-phosphate</name>
        <dbReference type="ChEBI" id="CHEBI:597326"/>
    </cofactor>
</comment>
<evidence type="ECO:0000256" key="2">
    <source>
        <dbReference type="ARBA" id="ARBA00022801"/>
    </source>
</evidence>
<dbReference type="SUPFAM" id="SSF53383">
    <property type="entry name" value="PLP-dependent transferases"/>
    <property type="match status" value="1"/>
</dbReference>
<evidence type="ECO:0000256" key="1">
    <source>
        <dbReference type="ARBA" id="ARBA00022642"/>
    </source>
</evidence>
<accession>A0A3N0GXM9</accession>
<dbReference type="GO" id="GO:0019441">
    <property type="term" value="P:L-tryptophan catabolic process to kynurenine"/>
    <property type="evidence" value="ECO:0007669"/>
    <property type="project" value="TreeGrafter"/>
</dbReference>
<keyword evidence="3 4" id="KW-0663">Pyridoxal phosphate</keyword>
<dbReference type="GO" id="GO:0030429">
    <property type="term" value="F:kynureninase activity"/>
    <property type="evidence" value="ECO:0007669"/>
    <property type="project" value="UniProtKB-UniRule"/>
</dbReference>
<dbReference type="InterPro" id="IPR015421">
    <property type="entry name" value="PyrdxlP-dep_Trfase_major"/>
</dbReference>
<dbReference type="Proteomes" id="UP000279994">
    <property type="component" value="Unassembled WGS sequence"/>
</dbReference>
<dbReference type="EMBL" id="RJSF01000004">
    <property type="protein sequence ID" value="RNM17171.1"/>
    <property type="molecule type" value="Genomic_DNA"/>
</dbReference>
<evidence type="ECO:0000256" key="6">
    <source>
        <dbReference type="PIRNR" id="PIRNR038800"/>
    </source>
</evidence>
<comment type="pathway">
    <text evidence="4 6">Amino-acid degradation; L-kynurenine degradation; L-alanine and anthranilate from L-kynurenine: step 1/1.</text>
</comment>
<comment type="catalytic activity">
    <reaction evidence="6">
        <text>3-hydroxy-L-kynurenine + H2O = 3-hydroxyanthranilate + L-alanine + H(+)</text>
        <dbReference type="Rhea" id="RHEA:25143"/>
        <dbReference type="ChEBI" id="CHEBI:15377"/>
        <dbReference type="ChEBI" id="CHEBI:15378"/>
        <dbReference type="ChEBI" id="CHEBI:36559"/>
        <dbReference type="ChEBI" id="CHEBI:57972"/>
        <dbReference type="ChEBI" id="CHEBI:58125"/>
        <dbReference type="EC" id="3.7.1.3"/>
    </reaction>
</comment>
<feature type="binding site" evidence="4">
    <location>
        <position position="227"/>
    </location>
    <ligand>
        <name>pyridoxal 5'-phosphate</name>
        <dbReference type="ChEBI" id="CHEBI:597326"/>
    </ligand>
</feature>
<feature type="binding site" evidence="4">
    <location>
        <position position="205"/>
    </location>
    <ligand>
        <name>pyridoxal 5'-phosphate</name>
        <dbReference type="ChEBI" id="CHEBI:597326"/>
    </ligand>
</feature>
<dbReference type="GO" id="GO:0097053">
    <property type="term" value="P:L-kynurenine catabolic process"/>
    <property type="evidence" value="ECO:0007669"/>
    <property type="project" value="UniProtKB-UniRule"/>
</dbReference>
<dbReference type="EC" id="3.7.1.3" evidence="4 5"/>
<dbReference type="PIRSF" id="PIRSF038800">
    <property type="entry name" value="KYNU"/>
    <property type="match status" value="1"/>
</dbReference>
<comment type="pathway">
    <text evidence="4 6">Cofactor biosynthesis; NAD(+) biosynthesis; quinolinate from L-kynurenine: step 2/3.</text>
</comment>
<dbReference type="NCBIfam" id="TIGR01814">
    <property type="entry name" value="kynureninase"/>
    <property type="match status" value="1"/>
</dbReference>
<evidence type="ECO:0000256" key="5">
    <source>
        <dbReference type="NCBIfam" id="TIGR01814"/>
    </source>
</evidence>
<dbReference type="InterPro" id="IPR015424">
    <property type="entry name" value="PyrdxlP-dep_Trfase"/>
</dbReference>
<comment type="catalytic activity">
    <reaction evidence="4 6">
        <text>L-kynurenine + H2O = anthranilate + L-alanine + H(+)</text>
        <dbReference type="Rhea" id="RHEA:16813"/>
        <dbReference type="ChEBI" id="CHEBI:15377"/>
        <dbReference type="ChEBI" id="CHEBI:15378"/>
        <dbReference type="ChEBI" id="CHEBI:16567"/>
        <dbReference type="ChEBI" id="CHEBI:57959"/>
        <dbReference type="ChEBI" id="CHEBI:57972"/>
        <dbReference type="EC" id="3.7.1.3"/>
    </reaction>
</comment>
<feature type="binding site" evidence="4">
    <location>
        <position position="257"/>
    </location>
    <ligand>
        <name>pyridoxal 5'-phosphate</name>
        <dbReference type="ChEBI" id="CHEBI:597326"/>
    </ligand>
</feature>
<dbReference type="UniPathway" id="UPA00253">
    <property type="reaction ID" value="UER00329"/>
</dbReference>
<evidence type="ECO:0000313" key="7">
    <source>
        <dbReference type="EMBL" id="RNM17171.1"/>
    </source>
</evidence>
<dbReference type="GO" id="GO:0009435">
    <property type="term" value="P:NAD+ biosynthetic process"/>
    <property type="evidence" value="ECO:0007669"/>
    <property type="project" value="UniProtKB-UniRule"/>
</dbReference>
<proteinExistence type="inferred from homology"/>
<reference evidence="7 8" key="1">
    <citation type="submission" date="2018-11" db="EMBL/GenBank/DDBJ databases">
        <authorList>
            <person name="Li F."/>
        </authorList>
    </citation>
    <scope>NUCLEOTIDE SEQUENCE [LARGE SCALE GENOMIC DNA]</scope>
    <source>
        <strain evidence="7 8">Gsoil 818</strain>
    </source>
</reference>
<dbReference type="Gene3D" id="3.90.1150.10">
    <property type="entry name" value="Aspartate Aminotransferase, domain 1"/>
    <property type="match status" value="1"/>
</dbReference>
<keyword evidence="2 4" id="KW-0378">Hydrolase</keyword>
<dbReference type="OrthoDB" id="9812626at2"/>
<evidence type="ECO:0000256" key="4">
    <source>
        <dbReference type="HAMAP-Rule" id="MF_01970"/>
    </source>
</evidence>
<comment type="subunit">
    <text evidence="4 6">Homodimer.</text>
</comment>
<feature type="binding site" evidence="4">
    <location>
        <position position="202"/>
    </location>
    <ligand>
        <name>pyridoxal 5'-phosphate</name>
        <dbReference type="ChEBI" id="CHEBI:597326"/>
    </ligand>
</feature>
<gene>
    <name evidence="4 7" type="primary">kynU</name>
    <name evidence="7" type="ORF">EFL26_02080</name>
</gene>
<dbReference type="InterPro" id="IPR010111">
    <property type="entry name" value="Kynureninase"/>
</dbReference>
<dbReference type="HAMAP" id="MF_01970">
    <property type="entry name" value="Kynureninase"/>
    <property type="match status" value="1"/>
</dbReference>